<dbReference type="AlphaFoldDB" id="A0A427XZR5"/>
<evidence type="ECO:0000256" key="1">
    <source>
        <dbReference type="ARBA" id="ARBA00022574"/>
    </source>
</evidence>
<organism evidence="6 7">
    <name type="scientific">Apiotrichum porosum</name>
    <dbReference type="NCBI Taxonomy" id="105984"/>
    <lineage>
        <taxon>Eukaryota</taxon>
        <taxon>Fungi</taxon>
        <taxon>Dikarya</taxon>
        <taxon>Basidiomycota</taxon>
        <taxon>Agaricomycotina</taxon>
        <taxon>Tremellomycetes</taxon>
        <taxon>Trichosporonales</taxon>
        <taxon>Trichosporonaceae</taxon>
        <taxon>Apiotrichum</taxon>
    </lineage>
</organism>
<feature type="region of interest" description="Disordered" evidence="4">
    <location>
        <begin position="1"/>
        <end position="158"/>
    </location>
</feature>
<keyword evidence="2" id="KW-0677">Repeat</keyword>
<dbReference type="Gene3D" id="1.20.1280.50">
    <property type="match status" value="1"/>
</dbReference>
<dbReference type="GO" id="GO:0008252">
    <property type="term" value="F:nucleotidase activity"/>
    <property type="evidence" value="ECO:0007669"/>
    <property type="project" value="TreeGrafter"/>
</dbReference>
<dbReference type="PROSITE" id="PS50082">
    <property type="entry name" value="WD_REPEATS_2"/>
    <property type="match status" value="1"/>
</dbReference>
<feature type="domain" description="F-box" evidence="5">
    <location>
        <begin position="281"/>
        <end position="327"/>
    </location>
</feature>
<proteinExistence type="predicted"/>
<evidence type="ECO:0000256" key="3">
    <source>
        <dbReference type="PROSITE-ProRule" id="PRU00221"/>
    </source>
</evidence>
<dbReference type="GO" id="GO:0006206">
    <property type="term" value="P:pyrimidine nucleobase metabolic process"/>
    <property type="evidence" value="ECO:0007669"/>
    <property type="project" value="TreeGrafter"/>
</dbReference>
<evidence type="ECO:0000313" key="6">
    <source>
        <dbReference type="EMBL" id="RSH84321.1"/>
    </source>
</evidence>
<dbReference type="SUPFAM" id="SSF50978">
    <property type="entry name" value="WD40 repeat-like"/>
    <property type="match status" value="1"/>
</dbReference>
<evidence type="ECO:0000313" key="7">
    <source>
        <dbReference type="Proteomes" id="UP000279236"/>
    </source>
</evidence>
<evidence type="ECO:0000256" key="4">
    <source>
        <dbReference type="SAM" id="MobiDB-lite"/>
    </source>
</evidence>
<dbReference type="RefSeq" id="XP_028477769.1">
    <property type="nucleotide sequence ID" value="XM_028621317.1"/>
</dbReference>
<dbReference type="Proteomes" id="UP000279236">
    <property type="component" value="Unassembled WGS sequence"/>
</dbReference>
<dbReference type="PANTHER" id="PTHR47438:SF1">
    <property type="entry name" value="PHOSPHATE METABOLISM PROTEIN 8-RELATED"/>
    <property type="match status" value="1"/>
</dbReference>
<dbReference type="GO" id="GO:0009166">
    <property type="term" value="P:nucleotide catabolic process"/>
    <property type="evidence" value="ECO:0007669"/>
    <property type="project" value="TreeGrafter"/>
</dbReference>
<dbReference type="InterPro" id="IPR019775">
    <property type="entry name" value="WD40_repeat_CS"/>
</dbReference>
<feature type="region of interest" description="Disordered" evidence="4">
    <location>
        <begin position="629"/>
        <end position="701"/>
    </location>
</feature>
<dbReference type="InterPro" id="IPR036047">
    <property type="entry name" value="F-box-like_dom_sf"/>
</dbReference>
<feature type="compositionally biased region" description="Polar residues" evidence="4">
    <location>
        <begin position="678"/>
        <end position="701"/>
    </location>
</feature>
<name>A0A427XZR5_9TREE</name>
<dbReference type="PROSITE" id="PS00678">
    <property type="entry name" value="WD_REPEATS_1"/>
    <property type="match status" value="1"/>
</dbReference>
<evidence type="ECO:0000256" key="2">
    <source>
        <dbReference type="ARBA" id="ARBA00022737"/>
    </source>
</evidence>
<accession>A0A427XZR5</accession>
<dbReference type="PROSITE" id="PS50181">
    <property type="entry name" value="FBOX"/>
    <property type="match status" value="1"/>
</dbReference>
<feature type="repeat" description="WD" evidence="3">
    <location>
        <begin position="377"/>
        <end position="408"/>
    </location>
</feature>
<protein>
    <recommendedName>
        <fullName evidence="5">F-box domain-containing protein</fullName>
    </recommendedName>
</protein>
<keyword evidence="1 3" id="KW-0853">WD repeat</keyword>
<dbReference type="InterPro" id="IPR015943">
    <property type="entry name" value="WD40/YVTN_repeat-like_dom_sf"/>
</dbReference>
<dbReference type="SMART" id="SM00320">
    <property type="entry name" value="WD40"/>
    <property type="match status" value="2"/>
</dbReference>
<gene>
    <name evidence="6" type="ORF">EHS24_005839</name>
</gene>
<dbReference type="InterPro" id="IPR036322">
    <property type="entry name" value="WD40_repeat_dom_sf"/>
</dbReference>
<feature type="compositionally biased region" description="Polar residues" evidence="4">
    <location>
        <begin position="80"/>
        <end position="97"/>
    </location>
</feature>
<dbReference type="GeneID" id="39590382"/>
<feature type="compositionally biased region" description="Low complexity" evidence="4">
    <location>
        <begin position="133"/>
        <end position="147"/>
    </location>
</feature>
<dbReference type="InterPro" id="IPR052791">
    <property type="entry name" value="SSM1_domain"/>
</dbReference>
<dbReference type="PROSITE" id="PS50294">
    <property type="entry name" value="WD_REPEATS_REGION"/>
    <property type="match status" value="1"/>
</dbReference>
<dbReference type="Pfam" id="PF00400">
    <property type="entry name" value="WD40"/>
    <property type="match status" value="1"/>
</dbReference>
<dbReference type="InterPro" id="IPR001680">
    <property type="entry name" value="WD40_rpt"/>
</dbReference>
<comment type="caution">
    <text evidence="6">The sequence shown here is derived from an EMBL/GenBank/DDBJ whole genome shotgun (WGS) entry which is preliminary data.</text>
</comment>
<keyword evidence="7" id="KW-1185">Reference proteome</keyword>
<dbReference type="STRING" id="105984.A0A427XZR5"/>
<dbReference type="PANTHER" id="PTHR47438">
    <property type="entry name" value="PHOSPHATE METABOLISM PROTEIN 8-RELATED"/>
    <property type="match status" value="1"/>
</dbReference>
<feature type="compositionally biased region" description="Low complexity" evidence="4">
    <location>
        <begin position="644"/>
        <end position="666"/>
    </location>
</feature>
<dbReference type="InterPro" id="IPR001810">
    <property type="entry name" value="F-box_dom"/>
</dbReference>
<dbReference type="Gene3D" id="2.130.10.10">
    <property type="entry name" value="YVTN repeat-like/Quinoprotein amine dehydrogenase"/>
    <property type="match status" value="1"/>
</dbReference>
<dbReference type="Pfam" id="PF12937">
    <property type="entry name" value="F-box-like"/>
    <property type="match status" value="1"/>
</dbReference>
<feature type="compositionally biased region" description="Low complexity" evidence="4">
    <location>
        <begin position="60"/>
        <end position="75"/>
    </location>
</feature>
<dbReference type="SUPFAM" id="SSF81383">
    <property type="entry name" value="F-box domain"/>
    <property type="match status" value="1"/>
</dbReference>
<evidence type="ECO:0000259" key="5">
    <source>
        <dbReference type="PROSITE" id="PS50181"/>
    </source>
</evidence>
<dbReference type="OrthoDB" id="1065058at2759"/>
<reference evidence="6 7" key="1">
    <citation type="submission" date="2018-11" db="EMBL/GenBank/DDBJ databases">
        <title>Genome sequence of Apiotrichum porosum DSM 27194.</title>
        <authorList>
            <person name="Aliyu H."/>
            <person name="Gorte O."/>
            <person name="Ochsenreither K."/>
        </authorList>
    </citation>
    <scope>NUCLEOTIDE SEQUENCE [LARGE SCALE GENOMIC DNA]</scope>
    <source>
        <strain evidence="6 7">DSM 27194</strain>
    </source>
</reference>
<dbReference type="EMBL" id="RSCE01000003">
    <property type="protein sequence ID" value="RSH84321.1"/>
    <property type="molecule type" value="Genomic_DNA"/>
</dbReference>
<sequence length="814" mass="88162">MVGTAAGTPPNSTPSPLDRSRSGIPVKPSPGASLPRMSPAAAISTSTARPRVPTRSAARGTPGVSSTSSASGSTPPLSPITPSKSMSSLASPTTPVTPRNRLLARGKTPSISRLSTGGAAPTTPVSQTRTPVQPARSQPSPQLPRQSSVRDERLEAPLPLRVAETVPKAPLPREPPAPANATSELARLQRRVTELETKYSLLQAEHARCNPRVVERRSKRQDGMEDKIETLLADRETLGTVVRSLPREQRMGLLILIAEACRPSDIQAQIDVLESLKSSRTGVLGRLDDDLCTYVIQFLDRRDLLQLRLVSKRFDRLATSPTVWRRQCRELEARWDGTIDLRNYNLDEDGDWLALFKSLWQREKHWTNGQAQSVAMLSGHTNYVTSLKLCGETLISGSYDDTIRVWNIPHIISNAKAVPPPKIIAAKSVSSLDYYAPEEVLVTGSHDIGRATVWRMVDGEWKADKILSGHLHGTRAVAINAQWCVSVGSDKAIVVWDWRTGHKLVRFGQQTNVNIGMNLLDNYIITATVDGVIRSFSIGKREMLGQFRLSELAQRQPEFANKLKDVGVGALGMLTWFAAEGRFMACATKDIVIRLAWDWATGEELAEQADADAELNSPSKVHLNDAIAPLTPGVRPRASGVGVAASSPRSQSPRSPRTPRSSVASPIIRGPVPGTFASKLSSSFTGDSEESAAQGTTNTTSKFALGRRPRIVEILDITGTERGAFEAGRMRIVTSRRLSARAGAERRVLLGTEEMSNDKMTLVPLGGAWNKAGLAAAAKNPMSLALDHDKLVYGCSDGSIVIAGFVTTKSTTKK</sequence>